<comment type="similarity">
    <text evidence="1 6">Belongs to the glycosyl hydrolase 2 family.</text>
</comment>
<dbReference type="GO" id="GO:0009341">
    <property type="term" value="C:beta-galactosidase complex"/>
    <property type="evidence" value="ECO:0007669"/>
    <property type="project" value="InterPro"/>
</dbReference>
<dbReference type="VEuPathDB" id="FungiDB:P175DRAFT_0481708"/>
<keyword evidence="9" id="KW-1185">Reference proteome</keyword>
<reference evidence="8 9" key="1">
    <citation type="submission" date="2015-02" db="EMBL/GenBank/DDBJ databases">
        <title>Draft Genome Sequences of Two Closely-Related Aflatoxigenic Aspergillus Species Obtained from the Cote d'Ivoire.</title>
        <authorList>
            <person name="Moore G.G."/>
            <person name="Beltz S.B."/>
            <person name="Mack B.M."/>
        </authorList>
    </citation>
    <scope>NUCLEOTIDE SEQUENCE [LARGE SCALE GENOMIC DNA]</scope>
    <source>
        <strain evidence="8 9">SRRC1432</strain>
    </source>
</reference>
<dbReference type="InterPro" id="IPR013783">
    <property type="entry name" value="Ig-like_fold"/>
</dbReference>
<name>A0A0F8VE86_9EURO</name>
<keyword evidence="3 6" id="KW-0326">Glycosidase</keyword>
<comment type="caution">
    <text evidence="8">The sequence shown here is derived from an EMBL/GenBank/DDBJ whole genome shotgun (WGS) entry which is preliminary data.</text>
</comment>
<accession>A0A0F8VE86</accession>
<evidence type="ECO:0000313" key="9">
    <source>
        <dbReference type="Proteomes" id="UP000034947"/>
    </source>
</evidence>
<evidence type="ECO:0000256" key="1">
    <source>
        <dbReference type="ARBA" id="ARBA00007401"/>
    </source>
</evidence>
<dbReference type="SUPFAM" id="SSF49303">
    <property type="entry name" value="beta-Galactosidase/glucuronidase domain"/>
    <property type="match status" value="3"/>
</dbReference>
<dbReference type="InterPro" id="IPR008979">
    <property type="entry name" value="Galactose-bd-like_sf"/>
</dbReference>
<proteinExistence type="inferred from homology"/>
<keyword evidence="2 6" id="KW-0378">Hydrolase</keyword>
<dbReference type="GO" id="GO:0071555">
    <property type="term" value="P:cell wall organization"/>
    <property type="evidence" value="ECO:0007669"/>
    <property type="project" value="UniProtKB-KW"/>
</dbReference>
<dbReference type="InterPro" id="IPR011013">
    <property type="entry name" value="Gal_mutarotase_sf_dom"/>
</dbReference>
<dbReference type="GO" id="GO:0004565">
    <property type="term" value="F:beta-galactosidase activity"/>
    <property type="evidence" value="ECO:0007669"/>
    <property type="project" value="InterPro"/>
</dbReference>
<organism evidence="8 9">
    <name type="scientific">Aspergillus ochraceoroseus</name>
    <dbReference type="NCBI Taxonomy" id="138278"/>
    <lineage>
        <taxon>Eukaryota</taxon>
        <taxon>Fungi</taxon>
        <taxon>Dikarya</taxon>
        <taxon>Ascomycota</taxon>
        <taxon>Pezizomycotina</taxon>
        <taxon>Eurotiomycetes</taxon>
        <taxon>Eurotiomycetidae</taxon>
        <taxon>Eurotiales</taxon>
        <taxon>Aspergillaceae</taxon>
        <taxon>Aspergillus</taxon>
        <taxon>Aspergillus subgen. Nidulantes</taxon>
    </lineage>
</organism>
<evidence type="ECO:0000256" key="4">
    <source>
        <dbReference type="ARBA" id="ARBA00023316"/>
    </source>
</evidence>
<gene>
    <name evidence="8" type="ORF">AOCH_000709</name>
</gene>
<dbReference type="Pfam" id="PF02929">
    <property type="entry name" value="Bgal_small_N"/>
    <property type="match status" value="1"/>
</dbReference>
<dbReference type="Pfam" id="PF00703">
    <property type="entry name" value="Glyco_hydro_2"/>
    <property type="match status" value="1"/>
</dbReference>
<dbReference type="GO" id="GO:0030246">
    <property type="term" value="F:carbohydrate binding"/>
    <property type="evidence" value="ECO:0007669"/>
    <property type="project" value="InterPro"/>
</dbReference>
<dbReference type="Proteomes" id="UP000034947">
    <property type="component" value="Unassembled WGS sequence"/>
</dbReference>
<dbReference type="FunFam" id="3.20.20.80:FF:000018">
    <property type="entry name" value="Beta-galactosidase"/>
    <property type="match status" value="1"/>
</dbReference>
<keyword evidence="4" id="KW-0961">Cell wall biogenesis/degradation</keyword>
<dbReference type="PANTHER" id="PTHR46323:SF1">
    <property type="entry name" value="LACTASE"/>
    <property type="match status" value="1"/>
</dbReference>
<evidence type="ECO:0000256" key="3">
    <source>
        <dbReference type="ARBA" id="ARBA00023295"/>
    </source>
</evidence>
<evidence type="ECO:0000256" key="6">
    <source>
        <dbReference type="RuleBase" id="RU361154"/>
    </source>
</evidence>
<evidence type="ECO:0000256" key="2">
    <source>
        <dbReference type="ARBA" id="ARBA00022801"/>
    </source>
</evidence>
<dbReference type="UniPathway" id="UPA00280"/>
<dbReference type="InterPro" id="IPR006101">
    <property type="entry name" value="Glyco_hydro_2"/>
</dbReference>
<dbReference type="EMBL" id="JYKN01001227">
    <property type="protein sequence ID" value="KKK21376.1"/>
    <property type="molecule type" value="Genomic_DNA"/>
</dbReference>
<dbReference type="SUPFAM" id="SSF49785">
    <property type="entry name" value="Galactose-binding domain-like"/>
    <property type="match status" value="2"/>
</dbReference>
<dbReference type="InterPro" id="IPR023232">
    <property type="entry name" value="Glyco_hydro_2_AS"/>
</dbReference>
<dbReference type="InterPro" id="IPR032312">
    <property type="entry name" value="LacZ_4"/>
</dbReference>
<dbReference type="SUPFAM" id="SSF74650">
    <property type="entry name" value="Galactose mutarotase-like"/>
    <property type="match status" value="1"/>
</dbReference>
<dbReference type="InterPro" id="IPR006102">
    <property type="entry name" value="Ig-like_GH2"/>
</dbReference>
<dbReference type="Gene3D" id="2.60.40.10">
    <property type="entry name" value="Immunoglobulins"/>
    <property type="match status" value="3"/>
</dbReference>
<dbReference type="Pfam" id="PF02836">
    <property type="entry name" value="Glyco_hydro_2_C"/>
    <property type="match status" value="2"/>
</dbReference>
<dbReference type="Pfam" id="PF16353">
    <property type="entry name" value="LacZ_4"/>
    <property type="match status" value="1"/>
</dbReference>
<dbReference type="GO" id="GO:0005990">
    <property type="term" value="P:lactose catabolic process"/>
    <property type="evidence" value="ECO:0007669"/>
    <property type="project" value="TreeGrafter"/>
</dbReference>
<dbReference type="InterPro" id="IPR036156">
    <property type="entry name" value="Beta-gal/glucu_dom_sf"/>
</dbReference>
<evidence type="ECO:0000259" key="7">
    <source>
        <dbReference type="SMART" id="SM01038"/>
    </source>
</evidence>
<protein>
    <recommendedName>
        <fullName evidence="5">Lactase</fullName>
    </recommendedName>
</protein>
<dbReference type="InterPro" id="IPR017853">
    <property type="entry name" value="GH"/>
</dbReference>
<dbReference type="Gene3D" id="2.70.98.10">
    <property type="match status" value="1"/>
</dbReference>
<dbReference type="InterPro" id="IPR004199">
    <property type="entry name" value="B-gal_small/dom_5"/>
</dbReference>
<dbReference type="PROSITE" id="PS00719">
    <property type="entry name" value="GLYCOSYL_HYDROL_F2_1"/>
    <property type="match status" value="1"/>
</dbReference>
<dbReference type="PROSITE" id="PS00608">
    <property type="entry name" value="GLYCOSYL_HYDROL_F2_2"/>
    <property type="match status" value="1"/>
</dbReference>
<dbReference type="InterPro" id="IPR014718">
    <property type="entry name" value="GH-type_carb-bd"/>
</dbReference>
<dbReference type="InterPro" id="IPR006103">
    <property type="entry name" value="Glyco_hydro_2_cat"/>
</dbReference>
<dbReference type="VEuPathDB" id="FungiDB:P175DRAFT_0558567"/>
<dbReference type="OrthoDB" id="408320at2759"/>
<dbReference type="SMART" id="SM01038">
    <property type="entry name" value="Bgal_small_N"/>
    <property type="match status" value="1"/>
</dbReference>
<dbReference type="InterPro" id="IPR006104">
    <property type="entry name" value="Glyco_hydro_2_N"/>
</dbReference>
<dbReference type="PRINTS" id="PR00132">
    <property type="entry name" value="GLHYDRLASE2"/>
</dbReference>
<dbReference type="InterPro" id="IPR023230">
    <property type="entry name" value="Glyco_hydro_2_CS"/>
</dbReference>
<dbReference type="Gene3D" id="2.60.120.260">
    <property type="entry name" value="Galactose-binding domain-like"/>
    <property type="match status" value="2"/>
</dbReference>
<dbReference type="InterPro" id="IPR050347">
    <property type="entry name" value="Bact_Beta-galactosidase"/>
</dbReference>
<dbReference type="FunFam" id="2.60.120.260:FF:000125">
    <property type="entry name" value="Intracellular beta-galactosidase BgaD"/>
    <property type="match status" value="1"/>
</dbReference>
<dbReference type="Gene3D" id="3.20.20.80">
    <property type="entry name" value="Glycosidases"/>
    <property type="match status" value="2"/>
</dbReference>
<dbReference type="Pfam" id="PF02837">
    <property type="entry name" value="Glyco_hydro_2_N"/>
    <property type="match status" value="2"/>
</dbReference>
<dbReference type="SUPFAM" id="SSF51445">
    <property type="entry name" value="(Trans)glycosidases"/>
    <property type="match status" value="2"/>
</dbReference>
<dbReference type="PANTHER" id="PTHR46323">
    <property type="entry name" value="BETA-GALACTOSIDASE"/>
    <property type="match status" value="1"/>
</dbReference>
<evidence type="ECO:0000313" key="8">
    <source>
        <dbReference type="EMBL" id="KKK21376.1"/>
    </source>
</evidence>
<evidence type="ECO:0000256" key="5">
    <source>
        <dbReference type="ARBA" id="ARBA00032230"/>
    </source>
</evidence>
<sequence>MAKYEPYPRPDFERKCNWSSLNGLWDFIFDDASCGLLEKWHEAGLPMQAGNHSKREIKVPYAFQTPASGINLQEAHEVIWYERVIDDIRSDEERAKGYNLLLRFGAVDFESTIWLDGRLVETHVGGQVGFDVDVSSAFNELGKKSARLTLRVRDSPTDLTQPRGKQYWGPIPESIFYTPTSGIWQSVWLESVPMMRVGYSDHGTVVRAVDDVKGKAQVQVVVVGRPTQAKCHVEVQTKLGRHFLQPVSGDILPGKDMIEFELDMRLGKADMEDGDRPFADVEGAWNNSIGLWAPEHPILYDLIIRVFDYQQDVVDEVHTTTGVRSLSWETGDGTFRINSKPYFQALEALRADIEMSKRMGFNGCRKHQKVEDPVFLYWANRLGYLVWGEIGNAYEFKDEYINRFESDWVQVVKRDINHPSLITWTPVNESWGYNSLKDNIDQRNHIRRIYLVTKAMDYTRPINDNCGWEHVKTDLTTYHDYSDSAQLAEACSRMQGGILARKSHGDMFVKPLYSGSTVLDPGAAHKSGAPVICSEFGGVNIAPAKDSQASSRDWGYTTAADPKDLLARLEKLIMAVVKGGHSTDIEQEVNGLYSYDRREKVPAEKVKAIMDAAKDYYYKMVLPFHTVNDWENPRVFERNRLKPRAYFLPDTSLSLNGNWDFNYVSSPLLAPSPVTGAASTEVGSKDSASWKPIAVPGHWQLQGYGHPHYTNVIFPFPSCPPHVPSENPTGTYRKRFYVPSDWDTSSQLRLRFDGVDSAYHLWVNGVEVGYAQGSRNPAEFDITELVKRGEANEVFVRVYQWSDGSYIEDQDQWWVSGIFRDVTLLAFSSIARIEDFRINTWTAETPNLYNLEISLTTTEDPAKRLQKVTHRVGFRQVEIINGNITVNGTPLLFRGVNRHDHHPLFGRAVPLPFLRQDLLLMKQHNVNALRCCHYPSHPKLFEFCDELGLWVMDEADLECHGFYDAVARPLDIPESMDYEERKKLTFDKAAQFTSNNPEWKGAYLDRAIQMVQRDKNHSCVIIWSLGNEAFYGQNHKAMYDYIKGEDPSRPVHYEGDAQALSADMFSYMYPSVERIVRLANEEGDHFKKPIVLCEYAHAMGNAPGALEEYMEAFRAHRRLQGGWIWEWANHGLWDEEKGHYGYGGDFNDFPNDGNFVLDGLCFSDHTPTPGLVELRKAYAPVHAWVNEGAINIENRHDFVGLEDLQATYKVESLGEESTILSTGTLELPEIKAGQTGQIALPANIPVSKTGETWLTVIFSMKTATSFCDRNYEIAWCQHRLDQASATTLTNTTSPAAPKFPVTLSSSQTHHTISGPDFSLSFSRTTGALTSWKATNNQDLLSPDDKGTSLSLGFWRPPTDNDIPWDLGEWRRYGVDTLESQLRRMQVTQIDSTRVEIVTQTYISPPILAWGFHATTIYKITGDGALSVSAHLRPQGPMPNDLPRMGFDLRVADELDHAKWFGLGPGESYADKKRAQRLGVYTGTTAELHTPGWGVRIERESVESDEHATKLFQWAVTRYSAEAVEKTKHANELVAEKIVKVRLDVESCGVGTGACGPRTLNKYRVPCEEREFAFRLVPYYVKEGFK</sequence>
<feature type="domain" description="Beta galactosidase small chain/" evidence="7">
    <location>
        <begin position="1311"/>
        <end position="1576"/>
    </location>
</feature>